<dbReference type="PANTHER" id="PTHR43033">
    <property type="entry name" value="TRNA(ILE)-LYSIDINE SYNTHASE-RELATED"/>
    <property type="match status" value="1"/>
</dbReference>
<comment type="subcellular location">
    <subcellularLocation>
        <location evidence="1 8">Cytoplasm</location>
    </subcellularLocation>
</comment>
<comment type="domain">
    <text evidence="8">The N-terminal region contains the highly conserved SGGXDS motif, predicted to be a P-loop motif involved in ATP binding.</text>
</comment>
<gene>
    <name evidence="8 10" type="primary">tilS</name>
    <name evidence="10" type="ORF">DS745_11020</name>
</gene>
<evidence type="ECO:0000256" key="3">
    <source>
        <dbReference type="ARBA" id="ARBA00022598"/>
    </source>
</evidence>
<dbReference type="NCBIfam" id="TIGR02433">
    <property type="entry name" value="lysidine_TilS_C"/>
    <property type="match status" value="1"/>
</dbReference>
<dbReference type="Gene3D" id="3.30.465.60">
    <property type="match status" value="1"/>
</dbReference>
<evidence type="ECO:0000256" key="2">
    <source>
        <dbReference type="ARBA" id="ARBA00022490"/>
    </source>
</evidence>
<dbReference type="PANTHER" id="PTHR43033:SF1">
    <property type="entry name" value="TRNA(ILE)-LYSIDINE SYNTHASE-RELATED"/>
    <property type="match status" value="1"/>
</dbReference>
<name>A0A4V1LGF8_9BACI</name>
<dbReference type="SMART" id="SM00977">
    <property type="entry name" value="TilS_C"/>
    <property type="match status" value="1"/>
</dbReference>
<evidence type="ECO:0000256" key="4">
    <source>
        <dbReference type="ARBA" id="ARBA00022694"/>
    </source>
</evidence>
<keyword evidence="6 8" id="KW-0067">ATP-binding</keyword>
<dbReference type="Pfam" id="PF11734">
    <property type="entry name" value="TilS_C"/>
    <property type="match status" value="1"/>
</dbReference>
<comment type="caution">
    <text evidence="10">The sequence shown here is derived from an EMBL/GenBank/DDBJ whole genome shotgun (WGS) entry which is preliminary data.</text>
</comment>
<keyword evidence="3 8" id="KW-0436">Ligase</keyword>
<dbReference type="CDD" id="cd01992">
    <property type="entry name" value="TilS_N"/>
    <property type="match status" value="1"/>
</dbReference>
<feature type="domain" description="Lysidine-tRNA(Ile) synthetase C-terminal" evidence="9">
    <location>
        <begin position="383"/>
        <end position="456"/>
    </location>
</feature>
<dbReference type="OrthoDB" id="9807403at2"/>
<organism evidence="10 11">
    <name type="scientific">Anaerobacillus alkaliphilus</name>
    <dbReference type="NCBI Taxonomy" id="1548597"/>
    <lineage>
        <taxon>Bacteria</taxon>
        <taxon>Bacillati</taxon>
        <taxon>Bacillota</taxon>
        <taxon>Bacilli</taxon>
        <taxon>Bacillales</taxon>
        <taxon>Bacillaceae</taxon>
        <taxon>Anaerobacillus</taxon>
    </lineage>
</organism>
<dbReference type="SUPFAM" id="SSF52402">
    <property type="entry name" value="Adenine nucleotide alpha hydrolases-like"/>
    <property type="match status" value="1"/>
</dbReference>
<dbReference type="EMBL" id="QOUX01000036">
    <property type="protein sequence ID" value="RXJ00925.1"/>
    <property type="molecule type" value="Genomic_DNA"/>
</dbReference>
<comment type="similarity">
    <text evidence="8">Belongs to the tRNA(Ile)-lysidine synthase family.</text>
</comment>
<dbReference type="EC" id="6.3.4.19" evidence="8"/>
<evidence type="ECO:0000259" key="9">
    <source>
        <dbReference type="SMART" id="SM00977"/>
    </source>
</evidence>
<comment type="catalytic activity">
    <reaction evidence="7 8">
        <text>cytidine(34) in tRNA(Ile2) + L-lysine + ATP = lysidine(34) in tRNA(Ile2) + AMP + diphosphate + H(+)</text>
        <dbReference type="Rhea" id="RHEA:43744"/>
        <dbReference type="Rhea" id="RHEA-COMP:10625"/>
        <dbReference type="Rhea" id="RHEA-COMP:10670"/>
        <dbReference type="ChEBI" id="CHEBI:15378"/>
        <dbReference type="ChEBI" id="CHEBI:30616"/>
        <dbReference type="ChEBI" id="CHEBI:32551"/>
        <dbReference type="ChEBI" id="CHEBI:33019"/>
        <dbReference type="ChEBI" id="CHEBI:82748"/>
        <dbReference type="ChEBI" id="CHEBI:83665"/>
        <dbReference type="ChEBI" id="CHEBI:456215"/>
        <dbReference type="EC" id="6.3.4.19"/>
    </reaction>
</comment>
<reference evidence="10 11" key="1">
    <citation type="journal article" date="2019" name="Int. J. Syst. Evol. Microbiol.">
        <title>Anaerobacillus alkaliphilus sp. nov., a novel alkaliphilic and moderately halophilic bacterium.</title>
        <authorList>
            <person name="Borsodi A.K."/>
            <person name="Aszalos J.M."/>
            <person name="Bihari P."/>
            <person name="Nagy I."/>
            <person name="Schumann P."/>
            <person name="Sproer C."/>
            <person name="Kovacs A.L."/>
            <person name="Boka K."/>
            <person name="Dobosy P."/>
            <person name="Ovari M."/>
            <person name="Szili-Kovacs T."/>
            <person name="Toth E."/>
        </authorList>
    </citation>
    <scope>NUCLEOTIDE SEQUENCE [LARGE SCALE GENOMIC DNA]</scope>
    <source>
        <strain evidence="10 11">B16-10</strain>
    </source>
</reference>
<dbReference type="GO" id="GO:0005737">
    <property type="term" value="C:cytoplasm"/>
    <property type="evidence" value="ECO:0007669"/>
    <property type="project" value="UniProtKB-SubCell"/>
</dbReference>
<dbReference type="GO" id="GO:0006400">
    <property type="term" value="P:tRNA modification"/>
    <property type="evidence" value="ECO:0007669"/>
    <property type="project" value="UniProtKB-UniRule"/>
</dbReference>
<accession>A0A4V1LGF8</accession>
<keyword evidence="5 8" id="KW-0547">Nucleotide-binding</keyword>
<dbReference type="GO" id="GO:0005524">
    <property type="term" value="F:ATP binding"/>
    <property type="evidence" value="ECO:0007669"/>
    <property type="project" value="UniProtKB-UniRule"/>
</dbReference>
<dbReference type="AlphaFoldDB" id="A0A4V1LGF8"/>
<dbReference type="Proteomes" id="UP000290649">
    <property type="component" value="Unassembled WGS sequence"/>
</dbReference>
<dbReference type="InterPro" id="IPR012796">
    <property type="entry name" value="Lysidine-tRNA-synth_C"/>
</dbReference>
<evidence type="ECO:0000256" key="1">
    <source>
        <dbReference type="ARBA" id="ARBA00004496"/>
    </source>
</evidence>
<keyword evidence="2 8" id="KW-0963">Cytoplasm</keyword>
<evidence type="ECO:0000256" key="7">
    <source>
        <dbReference type="ARBA" id="ARBA00048539"/>
    </source>
</evidence>
<protein>
    <recommendedName>
        <fullName evidence="8">tRNA(Ile)-lysidine synthase</fullName>
        <ecNumber evidence="8">6.3.4.19</ecNumber>
    </recommendedName>
    <alternativeName>
        <fullName evidence="8">tRNA(Ile)-2-lysyl-cytidine synthase</fullName>
    </alternativeName>
    <alternativeName>
        <fullName evidence="8">tRNA(Ile)-lysidine synthetase</fullName>
    </alternativeName>
</protein>
<proteinExistence type="inferred from homology"/>
<dbReference type="InterPro" id="IPR011063">
    <property type="entry name" value="TilS/TtcA_N"/>
</dbReference>
<feature type="binding site" evidence="8">
    <location>
        <begin position="26"/>
        <end position="31"/>
    </location>
    <ligand>
        <name>ATP</name>
        <dbReference type="ChEBI" id="CHEBI:30616"/>
    </ligand>
</feature>
<evidence type="ECO:0000256" key="6">
    <source>
        <dbReference type="ARBA" id="ARBA00022840"/>
    </source>
</evidence>
<dbReference type="InterPro" id="IPR012094">
    <property type="entry name" value="tRNA_Ile_lys_synt"/>
</dbReference>
<evidence type="ECO:0000313" key="10">
    <source>
        <dbReference type="EMBL" id="RXJ00925.1"/>
    </source>
</evidence>
<dbReference type="RefSeq" id="WP_129078299.1">
    <property type="nucleotide sequence ID" value="NZ_QOUX01000036.1"/>
</dbReference>
<dbReference type="GO" id="GO:0032267">
    <property type="term" value="F:tRNA(Ile)-lysidine synthase activity"/>
    <property type="evidence" value="ECO:0007669"/>
    <property type="project" value="UniProtKB-EC"/>
</dbReference>
<dbReference type="InterPro" id="IPR012795">
    <property type="entry name" value="tRNA_Ile_lys_synt_N"/>
</dbReference>
<keyword evidence="11" id="KW-1185">Reference proteome</keyword>
<sequence>MRQVVNSFINKHSLLSEGATVVVGVSGGPDSLALLHYLHKELKQLHITIIAAHVDHMLREESADEYRFVESYCLEEGITFEGTKANVKQYQETHKVSVQVAARECRYQFFELVMQNYKGHFLALAHHGDDQIETMIMRQVRGAHGYGLAGIPVKRPFSCGVLIRPFLCLSKEDILTYCKDEDLQPKIDLSNFTSKYMRNRIRNEVLPILKRENPAVHLKFQQQSELLTEDEQLLEQLAREKLEDVILKKEPKKIVLAISTLISCPISLQRRGFQLILNYLYEQNIPEITTIHMNDFLQFLNNRHPSGSLDFPNGLSITKSYDKCFLEFEKQKGVSFYEDQLLIPGIVTLKKGKIIGEVIEANQKAPITRNTMVCDKEKLKLPLIIRNRQKGDSMFINGMRGTKKLKALFIDEKVPRDERESWPIVVNGDGEILWVPKLRKANFADPTSGTKEFVKLTFEEF</sequence>
<evidence type="ECO:0000256" key="8">
    <source>
        <dbReference type="HAMAP-Rule" id="MF_01161"/>
    </source>
</evidence>
<dbReference type="Gene3D" id="3.40.50.620">
    <property type="entry name" value="HUPs"/>
    <property type="match status" value="1"/>
</dbReference>
<dbReference type="SUPFAM" id="SSF82829">
    <property type="entry name" value="MesJ substrate recognition domain-like"/>
    <property type="match status" value="1"/>
</dbReference>
<keyword evidence="4 8" id="KW-0819">tRNA processing</keyword>
<dbReference type="InterPro" id="IPR014729">
    <property type="entry name" value="Rossmann-like_a/b/a_fold"/>
</dbReference>
<dbReference type="SUPFAM" id="SSF56037">
    <property type="entry name" value="PheT/TilS domain"/>
    <property type="match status" value="1"/>
</dbReference>
<dbReference type="Pfam" id="PF01171">
    <property type="entry name" value="ATP_bind_3"/>
    <property type="match status" value="1"/>
</dbReference>
<comment type="function">
    <text evidence="8">Ligates lysine onto the cytidine present at position 34 of the AUA codon-specific tRNA(Ile) that contains the anticodon CAU, in an ATP-dependent manner. Cytidine is converted to lysidine, thus changing the amino acid specificity of the tRNA from methionine to isoleucine.</text>
</comment>
<evidence type="ECO:0000256" key="5">
    <source>
        <dbReference type="ARBA" id="ARBA00022741"/>
    </source>
</evidence>
<dbReference type="NCBIfam" id="TIGR02432">
    <property type="entry name" value="lysidine_TilS_N"/>
    <property type="match status" value="1"/>
</dbReference>
<dbReference type="HAMAP" id="MF_01161">
    <property type="entry name" value="tRNA_Ile_lys_synt"/>
    <property type="match status" value="1"/>
</dbReference>
<evidence type="ECO:0000313" key="11">
    <source>
        <dbReference type="Proteomes" id="UP000290649"/>
    </source>
</evidence>